<organism evidence="3 4">
    <name type="scientific">Acidianus hospitalis</name>
    <dbReference type="NCBI Taxonomy" id="563177"/>
    <lineage>
        <taxon>Archaea</taxon>
        <taxon>Thermoproteota</taxon>
        <taxon>Thermoprotei</taxon>
        <taxon>Sulfolobales</taxon>
        <taxon>Sulfolobaceae</taxon>
        <taxon>Acidianus</taxon>
    </lineage>
</organism>
<gene>
    <name evidence="3" type="primary">cmr1</name>
    <name evidence="3" type="ORF">DDW13_01770</name>
</gene>
<reference evidence="3 4" key="1">
    <citation type="journal article" date="2015" name="Appl. Environ. Microbiol.">
        <title>Nanoarchaeota, Their Sulfolobales Host, and Nanoarchaeota Virus Distribution across Yellowstone National Park Hot Springs.</title>
        <authorList>
            <person name="Munson-McGee J.H."/>
            <person name="Field E.K."/>
            <person name="Bateson M."/>
            <person name="Rooney C."/>
            <person name="Stepanauskas R."/>
            <person name="Young M.J."/>
        </authorList>
    </citation>
    <scope>NUCLEOTIDE SEQUENCE [LARGE SCALE GENOMIC DNA]</scope>
    <source>
        <strain evidence="3">SCGC AC-742_N10</strain>
    </source>
</reference>
<dbReference type="Proteomes" id="UP000245638">
    <property type="component" value="Unassembled WGS sequence"/>
</dbReference>
<dbReference type="AlphaFoldDB" id="A0A2T9X9Z2"/>
<dbReference type="CDD" id="cd09657">
    <property type="entry name" value="Cmr1_III-B"/>
    <property type="match status" value="1"/>
</dbReference>
<evidence type="ECO:0000259" key="2">
    <source>
        <dbReference type="Pfam" id="PF03787"/>
    </source>
</evidence>
<dbReference type="GO" id="GO:0051607">
    <property type="term" value="P:defense response to virus"/>
    <property type="evidence" value="ECO:0007669"/>
    <property type="project" value="UniProtKB-KW"/>
</dbReference>
<dbReference type="InterPro" id="IPR007522">
    <property type="entry name" value="CRISPR-assoc_prot_TM1795"/>
</dbReference>
<dbReference type="InterPro" id="IPR005537">
    <property type="entry name" value="RAMP_III_fam"/>
</dbReference>
<dbReference type="NCBIfam" id="TIGR01894">
    <property type="entry name" value="cas_TM1795_cmr1"/>
    <property type="match status" value="1"/>
</dbReference>
<evidence type="ECO:0000313" key="3">
    <source>
        <dbReference type="EMBL" id="PVU76909.1"/>
    </source>
</evidence>
<comment type="caution">
    <text evidence="3">The sequence shown here is derived from an EMBL/GenBank/DDBJ whole genome shotgun (WGS) entry which is preliminary data.</text>
</comment>
<dbReference type="Pfam" id="PF03787">
    <property type="entry name" value="RAMPs"/>
    <property type="match status" value="1"/>
</dbReference>
<dbReference type="EMBL" id="QEFD01000062">
    <property type="protein sequence ID" value="PVU76909.1"/>
    <property type="molecule type" value="Genomic_DNA"/>
</dbReference>
<evidence type="ECO:0000313" key="4">
    <source>
        <dbReference type="Proteomes" id="UP000245638"/>
    </source>
</evidence>
<keyword evidence="1" id="KW-0051">Antiviral defense</keyword>
<name>A0A2T9X9Z2_9CREN</name>
<proteinExistence type="predicted"/>
<accession>A0A2T9X9Z2</accession>
<sequence length="490" mass="57115">MEELLMSFKLKAIYPLTGGYNRHSINEFYEENVRPTEIKGLWRWWNRVLFNTVSYVKEVKLYTYESIDRLFEDVFGSENKKSAVRLEVITDEGSDNHFELSNVELDNVIDCLKASREEKVNLDFRDNTLIVEIEGSTKIPISFKSNLDIDKIKDLVYKNKLLSFELLGFKSIKIDTKNSDKEVIKEILRDLITNYLEYFNIKQEVTFTLNIYLDKSREHKQNFESKLKFALYSLLVFILLGGIGRKTSRGFGSLSIVDVKCYDDSICKKIEDLAKNFLTLSSGNELKSKIESILDCIKNSCTDILFVGNILSEIDPKKNVVYFINSDLFEVRKINDKEKVLANIYEAVSSEGCCIESIITNKYVRKSFLIAFGGYRKVEKDIEVIKNYLCETCDGDKKWRKTLKTKKYLCETCKTVPSFNIVDFPLKEHSSMSDYILQYKHRSSLLRFKLISDNSNNSYLISYILYSSYFKKIDINYVRCILEKLTYCVI</sequence>
<feature type="domain" description="CRISPR type III-associated protein" evidence="2">
    <location>
        <begin position="9"/>
        <end position="255"/>
    </location>
</feature>
<evidence type="ECO:0000256" key="1">
    <source>
        <dbReference type="ARBA" id="ARBA00023118"/>
    </source>
</evidence>
<protein>
    <submittedName>
        <fullName evidence="3">Type III-B CRISPR module RAMP protein Cmr1</fullName>
    </submittedName>
</protein>